<dbReference type="PIRSF" id="PIRSF000774">
    <property type="entry name" value="RpoN"/>
    <property type="match status" value="1"/>
</dbReference>
<comment type="similarity">
    <text evidence="1 9">Belongs to the sigma-54 factor family.</text>
</comment>
<dbReference type="InterPro" id="IPR007046">
    <property type="entry name" value="RNA_pol_sigma_54_core-bd"/>
</dbReference>
<dbReference type="AlphaFoldDB" id="A0A1M6EEM5"/>
<dbReference type="Pfam" id="PF00309">
    <property type="entry name" value="Sigma54_AID"/>
    <property type="match status" value="1"/>
</dbReference>
<dbReference type="PROSITE" id="PS50044">
    <property type="entry name" value="SIGMA54_3"/>
    <property type="match status" value="1"/>
</dbReference>
<dbReference type="GO" id="GO:0001216">
    <property type="term" value="F:DNA-binding transcription activator activity"/>
    <property type="evidence" value="ECO:0007669"/>
    <property type="project" value="InterPro"/>
</dbReference>
<keyword evidence="5 9" id="KW-0805">Transcription regulation</keyword>
<keyword evidence="8 9" id="KW-0804">Transcription</keyword>
<dbReference type="GO" id="GO:0006352">
    <property type="term" value="P:DNA-templated transcription initiation"/>
    <property type="evidence" value="ECO:0007669"/>
    <property type="project" value="InterPro"/>
</dbReference>
<dbReference type="PROSITE" id="PS00717">
    <property type="entry name" value="SIGMA54_1"/>
    <property type="match status" value="1"/>
</dbReference>
<dbReference type="InterPro" id="IPR038709">
    <property type="entry name" value="RpoN_core-bd_sf"/>
</dbReference>
<keyword evidence="6 9" id="KW-0731">Sigma factor</keyword>
<evidence type="ECO:0000256" key="6">
    <source>
        <dbReference type="ARBA" id="ARBA00023082"/>
    </source>
</evidence>
<dbReference type="InterPro" id="IPR000394">
    <property type="entry name" value="RNA_pol_sigma_54"/>
</dbReference>
<dbReference type="Proteomes" id="UP000184387">
    <property type="component" value="Unassembled WGS sequence"/>
</dbReference>
<dbReference type="PROSITE" id="PS00718">
    <property type="entry name" value="SIGMA54_2"/>
    <property type="match status" value="1"/>
</dbReference>
<dbReference type="GO" id="GO:0003677">
    <property type="term" value="F:DNA binding"/>
    <property type="evidence" value="ECO:0007669"/>
    <property type="project" value="UniProtKB-KW"/>
</dbReference>
<dbReference type="Gene3D" id="1.10.10.1330">
    <property type="entry name" value="RNA polymerase sigma-54 factor, core-binding domain"/>
    <property type="match status" value="1"/>
</dbReference>
<evidence type="ECO:0000256" key="3">
    <source>
        <dbReference type="ARBA" id="ARBA00022679"/>
    </source>
</evidence>
<evidence type="ECO:0000256" key="5">
    <source>
        <dbReference type="ARBA" id="ARBA00023015"/>
    </source>
</evidence>
<evidence type="ECO:0000256" key="1">
    <source>
        <dbReference type="ARBA" id="ARBA00008798"/>
    </source>
</evidence>
<evidence type="ECO:0000256" key="4">
    <source>
        <dbReference type="ARBA" id="ARBA00022695"/>
    </source>
</evidence>
<dbReference type="GO" id="GO:0016987">
    <property type="term" value="F:sigma factor activity"/>
    <property type="evidence" value="ECO:0007669"/>
    <property type="project" value="UniProtKB-KW"/>
</dbReference>
<dbReference type="PRINTS" id="PR00045">
    <property type="entry name" value="SIGMA54FCT"/>
</dbReference>
<keyword evidence="2 9" id="KW-0240">DNA-directed RNA polymerase</keyword>
<organism evidence="12 13">
    <name type="scientific">Muricoccus roseus</name>
    <dbReference type="NCBI Taxonomy" id="198092"/>
    <lineage>
        <taxon>Bacteria</taxon>
        <taxon>Pseudomonadati</taxon>
        <taxon>Pseudomonadota</taxon>
        <taxon>Alphaproteobacteria</taxon>
        <taxon>Acetobacterales</taxon>
        <taxon>Roseomonadaceae</taxon>
        <taxon>Muricoccus</taxon>
    </lineage>
</organism>
<dbReference type="STRING" id="198092.SAMN02745194_01213"/>
<evidence type="ECO:0000259" key="11">
    <source>
        <dbReference type="Pfam" id="PF04963"/>
    </source>
</evidence>
<dbReference type="RefSeq" id="WP_073132600.1">
    <property type="nucleotide sequence ID" value="NZ_FQZF01000005.1"/>
</dbReference>
<dbReference type="NCBIfam" id="NF004596">
    <property type="entry name" value="PRK05932.1-3"/>
    <property type="match status" value="1"/>
</dbReference>
<keyword evidence="7 9" id="KW-0238">DNA-binding</keyword>
<feature type="domain" description="RNA polymerase sigma factor 54 core-binding" evidence="11">
    <location>
        <begin position="123"/>
        <end position="303"/>
    </location>
</feature>
<keyword evidence="3 9" id="KW-0808">Transferase</keyword>
<dbReference type="EMBL" id="FQZF01000005">
    <property type="protein sequence ID" value="SHI83760.1"/>
    <property type="molecule type" value="Genomic_DNA"/>
</dbReference>
<dbReference type="GO" id="GO:0016779">
    <property type="term" value="F:nucleotidyltransferase activity"/>
    <property type="evidence" value="ECO:0007669"/>
    <property type="project" value="UniProtKB-KW"/>
</dbReference>
<evidence type="ECO:0000313" key="12">
    <source>
        <dbReference type="EMBL" id="SHI83760.1"/>
    </source>
</evidence>
<dbReference type="InterPro" id="IPR007634">
    <property type="entry name" value="RNA_pol_sigma_54_DNA-bd"/>
</dbReference>
<dbReference type="PANTHER" id="PTHR32248">
    <property type="entry name" value="RNA POLYMERASE SIGMA-54 FACTOR"/>
    <property type="match status" value="1"/>
</dbReference>
<accession>A0A1M6EEM5</accession>
<reference evidence="12 13" key="1">
    <citation type="submission" date="2016-11" db="EMBL/GenBank/DDBJ databases">
        <authorList>
            <person name="Jaros S."/>
            <person name="Januszkiewicz K."/>
            <person name="Wedrychowicz H."/>
        </authorList>
    </citation>
    <scope>NUCLEOTIDE SEQUENCE [LARGE SCALE GENOMIC DNA]</scope>
    <source>
        <strain evidence="12 13">DSM 14916</strain>
    </source>
</reference>
<name>A0A1M6EEM5_9PROT</name>
<gene>
    <name evidence="12" type="ORF">SAMN02745194_01213</name>
</gene>
<dbReference type="Pfam" id="PF04963">
    <property type="entry name" value="Sigma54_CBD"/>
    <property type="match status" value="1"/>
</dbReference>
<dbReference type="NCBIfam" id="NF009118">
    <property type="entry name" value="PRK12469.1"/>
    <property type="match status" value="1"/>
</dbReference>
<evidence type="ECO:0000256" key="8">
    <source>
        <dbReference type="ARBA" id="ARBA00023163"/>
    </source>
</evidence>
<protein>
    <recommendedName>
        <fullName evidence="9">RNA polymerase sigma-54 factor</fullName>
    </recommendedName>
</protein>
<dbReference type="OrthoDB" id="9814402at2"/>
<keyword evidence="4 9" id="KW-0548">Nucleotidyltransferase</keyword>
<sequence length="486" mass="53708">MVSLAPRLDFRQTQQLVMTPQLRQAIKLLQSSNLEVSAFVEEELERNPMLEREEGSVAVAATQAEPDCFEAASSSTMPAEGAAPIEADWSAGYESGEALYPSRGGRMDSWDEDGRSLEEIAGERPRSLRELLAEQARLTFGDSRDRFIAGQMIALLDPAGRLSVTDAAIAGALGCEEAVVTAVRRRMQRFDPPGLFCADLRECLAVQLAELNRLDPAMQALLDNLEMLARRDMAGLLRVCGVDAEDLSGMIAEIRRLNPKPGAVTDGEQAPLVVPDVLMRRLPDGTWQLELNPETLPRVLVNRGFHATAQTGSRSKEDKAFLAEKLQAANWLVRSLEQRANTILRVAAEIVRRQEGFFRHGVGHLRPLILRDVADELGMHESTVSRVTANKYIATPRGTLELKYFFTTAIAGMRGGESFSAEAIRHRIRDMVNAETAEDVLSDDAIVERLRAEGVDIARRTVAKYRDALRIPSSVQRKREKSAPVL</sequence>
<evidence type="ECO:0000256" key="7">
    <source>
        <dbReference type="ARBA" id="ARBA00023125"/>
    </source>
</evidence>
<dbReference type="Pfam" id="PF04552">
    <property type="entry name" value="Sigma54_DBD"/>
    <property type="match status" value="1"/>
</dbReference>
<keyword evidence="13" id="KW-1185">Reference proteome</keyword>
<evidence type="ECO:0000256" key="2">
    <source>
        <dbReference type="ARBA" id="ARBA00022478"/>
    </source>
</evidence>
<dbReference type="GO" id="GO:0000428">
    <property type="term" value="C:DNA-directed RNA polymerase complex"/>
    <property type="evidence" value="ECO:0007669"/>
    <property type="project" value="UniProtKB-KW"/>
</dbReference>
<evidence type="ECO:0000256" key="9">
    <source>
        <dbReference type="PIRNR" id="PIRNR000774"/>
    </source>
</evidence>
<dbReference type="Gene3D" id="1.10.10.60">
    <property type="entry name" value="Homeodomain-like"/>
    <property type="match status" value="1"/>
</dbReference>
<dbReference type="PANTHER" id="PTHR32248:SF4">
    <property type="entry name" value="RNA POLYMERASE SIGMA-54 FACTOR"/>
    <property type="match status" value="1"/>
</dbReference>
<evidence type="ECO:0000259" key="10">
    <source>
        <dbReference type="Pfam" id="PF04552"/>
    </source>
</evidence>
<evidence type="ECO:0000313" key="13">
    <source>
        <dbReference type="Proteomes" id="UP000184387"/>
    </source>
</evidence>
<proteinExistence type="inferred from homology"/>
<feature type="domain" description="RNA polymerase sigma factor 54 DNA-binding" evidence="10">
    <location>
        <begin position="320"/>
        <end position="479"/>
    </location>
</feature>
<comment type="function">
    <text evidence="9">Sigma factors are initiation factors that promote the attachment of RNA polymerase to specific initiation sites and are then released.</text>
</comment>
<dbReference type="NCBIfam" id="TIGR02395">
    <property type="entry name" value="rpoN_sigma"/>
    <property type="match status" value="1"/>
</dbReference>